<feature type="compositionally biased region" description="Basic and acidic residues" evidence="1">
    <location>
        <begin position="17"/>
        <end position="27"/>
    </location>
</feature>
<reference evidence="2" key="2">
    <citation type="submission" date="2023-06" db="EMBL/GenBank/DDBJ databases">
        <authorList>
            <person name="Swenson N.G."/>
            <person name="Wegrzyn J.L."/>
            <person name="Mcevoy S.L."/>
        </authorList>
    </citation>
    <scope>NUCLEOTIDE SEQUENCE</scope>
    <source>
        <strain evidence="2">NS2018</strain>
        <tissue evidence="2">Leaf</tissue>
    </source>
</reference>
<protein>
    <submittedName>
        <fullName evidence="2">Uncharacterized protein</fullName>
    </submittedName>
</protein>
<dbReference type="EMBL" id="JAUESC010000004">
    <property type="protein sequence ID" value="KAK0596655.1"/>
    <property type="molecule type" value="Genomic_DNA"/>
</dbReference>
<comment type="caution">
    <text evidence="2">The sequence shown here is derived from an EMBL/GenBank/DDBJ whole genome shotgun (WGS) entry which is preliminary data.</text>
</comment>
<dbReference type="Proteomes" id="UP001168877">
    <property type="component" value="Unassembled WGS sequence"/>
</dbReference>
<feature type="compositionally biased region" description="Polar residues" evidence="1">
    <location>
        <begin position="92"/>
        <end position="102"/>
    </location>
</feature>
<dbReference type="AlphaFoldDB" id="A0AA39SW04"/>
<sequence>MKHTCARWSANSNAFDEDSKVSDEFMKKYKKQLPRGSSDDEQLFGTDQHKSPLSGNNSSLDVTTLFDLFANPSDSSSSQRITQPILQEVSQNVAGSSNSGDNVPSLLNHDLGSPHLSSDFPVSQPAEPIQEAPPTTLHPMVTRSRNGIFKPRVFLSNCSLPSSFLTETEPKNVKTAMADPKNATCKIIQICCFRVTTVASLDIGKPPMAVEDEEEESVAF</sequence>
<evidence type="ECO:0000313" key="2">
    <source>
        <dbReference type="EMBL" id="KAK0596655.1"/>
    </source>
</evidence>
<gene>
    <name evidence="2" type="ORF">LWI29_017789</name>
</gene>
<evidence type="ECO:0000256" key="1">
    <source>
        <dbReference type="SAM" id="MobiDB-lite"/>
    </source>
</evidence>
<reference evidence="2" key="1">
    <citation type="journal article" date="2022" name="Plant J.">
        <title>Strategies of tolerance reflected in two North American maple genomes.</title>
        <authorList>
            <person name="McEvoy S.L."/>
            <person name="Sezen U.U."/>
            <person name="Trouern-Trend A."/>
            <person name="McMahon S.M."/>
            <person name="Schaberg P.G."/>
            <person name="Yang J."/>
            <person name="Wegrzyn J.L."/>
            <person name="Swenson N.G."/>
        </authorList>
    </citation>
    <scope>NUCLEOTIDE SEQUENCE</scope>
    <source>
        <strain evidence="2">NS2018</strain>
    </source>
</reference>
<feature type="region of interest" description="Disordered" evidence="1">
    <location>
        <begin position="92"/>
        <end position="114"/>
    </location>
</feature>
<feature type="region of interest" description="Disordered" evidence="1">
    <location>
        <begin position="1"/>
        <end position="57"/>
    </location>
</feature>
<proteinExistence type="predicted"/>
<keyword evidence="3" id="KW-1185">Reference proteome</keyword>
<name>A0AA39SW04_ACESA</name>
<organism evidence="2 3">
    <name type="scientific">Acer saccharum</name>
    <name type="common">Sugar maple</name>
    <dbReference type="NCBI Taxonomy" id="4024"/>
    <lineage>
        <taxon>Eukaryota</taxon>
        <taxon>Viridiplantae</taxon>
        <taxon>Streptophyta</taxon>
        <taxon>Embryophyta</taxon>
        <taxon>Tracheophyta</taxon>
        <taxon>Spermatophyta</taxon>
        <taxon>Magnoliopsida</taxon>
        <taxon>eudicotyledons</taxon>
        <taxon>Gunneridae</taxon>
        <taxon>Pentapetalae</taxon>
        <taxon>rosids</taxon>
        <taxon>malvids</taxon>
        <taxon>Sapindales</taxon>
        <taxon>Sapindaceae</taxon>
        <taxon>Hippocastanoideae</taxon>
        <taxon>Acereae</taxon>
        <taxon>Acer</taxon>
    </lineage>
</organism>
<accession>A0AA39SW04</accession>
<evidence type="ECO:0000313" key="3">
    <source>
        <dbReference type="Proteomes" id="UP001168877"/>
    </source>
</evidence>